<proteinExistence type="predicted"/>
<dbReference type="EMBL" id="GBXM01056783">
    <property type="protein sequence ID" value="JAH51794.1"/>
    <property type="molecule type" value="Transcribed_RNA"/>
</dbReference>
<reference evidence="1" key="1">
    <citation type="submission" date="2014-11" db="EMBL/GenBank/DDBJ databases">
        <authorList>
            <person name="Amaro Gonzalez C."/>
        </authorList>
    </citation>
    <scope>NUCLEOTIDE SEQUENCE</scope>
</reference>
<name>A0A0E9TDP8_ANGAN</name>
<protein>
    <submittedName>
        <fullName evidence="1">Uncharacterized protein</fullName>
    </submittedName>
</protein>
<evidence type="ECO:0000313" key="1">
    <source>
        <dbReference type="EMBL" id="JAH51794.1"/>
    </source>
</evidence>
<accession>A0A0E9TDP8</accession>
<reference evidence="1" key="2">
    <citation type="journal article" date="2015" name="Fish Shellfish Immunol.">
        <title>Early steps in the European eel (Anguilla anguilla)-Vibrio vulnificus interaction in the gills: Role of the RtxA13 toxin.</title>
        <authorList>
            <person name="Callol A."/>
            <person name="Pajuelo D."/>
            <person name="Ebbesson L."/>
            <person name="Teles M."/>
            <person name="MacKenzie S."/>
            <person name="Amaro C."/>
        </authorList>
    </citation>
    <scope>NUCLEOTIDE SEQUENCE</scope>
</reference>
<dbReference type="AlphaFoldDB" id="A0A0E9TDP8"/>
<sequence length="35" mass="4152">MVTAPGLKFSHWRWFNGDPWDYFFAGDAVTLFFSH</sequence>
<organism evidence="1">
    <name type="scientific">Anguilla anguilla</name>
    <name type="common">European freshwater eel</name>
    <name type="synonym">Muraena anguilla</name>
    <dbReference type="NCBI Taxonomy" id="7936"/>
    <lineage>
        <taxon>Eukaryota</taxon>
        <taxon>Metazoa</taxon>
        <taxon>Chordata</taxon>
        <taxon>Craniata</taxon>
        <taxon>Vertebrata</taxon>
        <taxon>Euteleostomi</taxon>
        <taxon>Actinopterygii</taxon>
        <taxon>Neopterygii</taxon>
        <taxon>Teleostei</taxon>
        <taxon>Anguilliformes</taxon>
        <taxon>Anguillidae</taxon>
        <taxon>Anguilla</taxon>
    </lineage>
</organism>